<reference evidence="2 3" key="1">
    <citation type="submission" date="2018-06" db="EMBL/GenBank/DDBJ databases">
        <title>Complete Genomes of Monosporascus.</title>
        <authorList>
            <person name="Robinson A.J."/>
            <person name="Natvig D.O."/>
        </authorList>
    </citation>
    <scope>NUCLEOTIDE SEQUENCE [LARGE SCALE GENOMIC DNA]</scope>
    <source>
        <strain evidence="2 3">CBS 110550</strain>
    </source>
</reference>
<accession>A0A4Q4SYI9</accession>
<dbReference type="AlphaFoldDB" id="A0A4Q4SYI9"/>
<keyword evidence="3" id="KW-1185">Reference proteome</keyword>
<dbReference type="NCBIfam" id="NF033852">
    <property type="entry name" value="fulvocin_rel"/>
    <property type="match status" value="1"/>
</dbReference>
<keyword evidence="1" id="KW-0732">Signal</keyword>
<gene>
    <name evidence="2" type="ORF">DL764_008039</name>
</gene>
<protein>
    <submittedName>
        <fullName evidence="2">Uncharacterized protein</fullName>
    </submittedName>
</protein>
<proteinExistence type="predicted"/>
<comment type="caution">
    <text evidence="2">The sequence shown here is derived from an EMBL/GenBank/DDBJ whole genome shotgun (WGS) entry which is preliminary data.</text>
</comment>
<evidence type="ECO:0000313" key="2">
    <source>
        <dbReference type="EMBL" id="RYO93067.1"/>
    </source>
</evidence>
<feature type="chain" id="PRO_5020724203" evidence="1">
    <location>
        <begin position="23"/>
        <end position="155"/>
    </location>
</feature>
<evidence type="ECO:0000313" key="3">
    <source>
        <dbReference type="Proteomes" id="UP000293360"/>
    </source>
</evidence>
<feature type="signal peptide" evidence="1">
    <location>
        <begin position="1"/>
        <end position="22"/>
    </location>
</feature>
<sequence length="155" mass="16874">MQFKTILSIAATAILTISGVEAGLQDPRVYARDVAPAQLSRIAEYRSRYAGALDDSQIAVLDRMEADVPALEEACYAAFGAAECRFLLTGKGESEGKARRAFVLAARQKPLCECSDESDWCDDGFRCDYQYKQCSVNDGCGSLGMYDCDGLCIPK</sequence>
<dbReference type="EMBL" id="QJNU01000596">
    <property type="protein sequence ID" value="RYO93067.1"/>
    <property type="molecule type" value="Genomic_DNA"/>
</dbReference>
<dbReference type="Proteomes" id="UP000293360">
    <property type="component" value="Unassembled WGS sequence"/>
</dbReference>
<organism evidence="2 3">
    <name type="scientific">Monosporascus ibericus</name>
    <dbReference type="NCBI Taxonomy" id="155417"/>
    <lineage>
        <taxon>Eukaryota</taxon>
        <taxon>Fungi</taxon>
        <taxon>Dikarya</taxon>
        <taxon>Ascomycota</taxon>
        <taxon>Pezizomycotina</taxon>
        <taxon>Sordariomycetes</taxon>
        <taxon>Xylariomycetidae</taxon>
        <taxon>Xylariales</taxon>
        <taxon>Xylariales incertae sedis</taxon>
        <taxon>Monosporascus</taxon>
    </lineage>
</organism>
<name>A0A4Q4SYI9_9PEZI</name>
<dbReference type="OrthoDB" id="4744558at2759"/>
<evidence type="ECO:0000256" key="1">
    <source>
        <dbReference type="SAM" id="SignalP"/>
    </source>
</evidence>